<sequence>MKDQSKSLDRISALPQDTIEKILTHLPIRDALRTSILSKKWRYCWTKMPKLVFDDEFARLPYYRDEDFDKYKLVSAIFHVLLLHRGPISELTLRIVNSEIIDEIDQIILHLSWRKNIKRFIFELEDDYQLPCSFFSWQGLEHLVLIGDYPLESTRGYMSTFVELFKCLPSVQVVNISWIYTKQFALGGMPQKLPTSLVYLRILVLELCIHEQHELSSILCVINSSPNLEKIKMTMFPDVGERETFDTLVDLQDYSDLKLDHLKELEITSFNNYAPEMEFVKLIMAKSHVLKKARIELNSDVSVDEEVKMLRDLLLLQFPRASPAAKFIIERPK</sequence>
<name>A0ACB9EZ03_CICIN</name>
<comment type="caution">
    <text evidence="1">The sequence shown here is derived from an EMBL/GenBank/DDBJ whole genome shotgun (WGS) entry which is preliminary data.</text>
</comment>
<proteinExistence type="predicted"/>
<dbReference type="EMBL" id="CM042011">
    <property type="protein sequence ID" value="KAI3763941.1"/>
    <property type="molecule type" value="Genomic_DNA"/>
</dbReference>
<protein>
    <submittedName>
        <fullName evidence="1">Uncharacterized protein</fullName>
    </submittedName>
</protein>
<keyword evidence="2" id="KW-1185">Reference proteome</keyword>
<dbReference type="Proteomes" id="UP001055811">
    <property type="component" value="Linkage Group LG03"/>
</dbReference>
<reference evidence="1 2" key="2">
    <citation type="journal article" date="2022" name="Mol. Ecol. Resour.">
        <title>The genomes of chicory, endive, great burdock and yacon provide insights into Asteraceae paleo-polyploidization history and plant inulin production.</title>
        <authorList>
            <person name="Fan W."/>
            <person name="Wang S."/>
            <person name="Wang H."/>
            <person name="Wang A."/>
            <person name="Jiang F."/>
            <person name="Liu H."/>
            <person name="Zhao H."/>
            <person name="Xu D."/>
            <person name="Zhang Y."/>
        </authorList>
    </citation>
    <scope>NUCLEOTIDE SEQUENCE [LARGE SCALE GENOMIC DNA]</scope>
    <source>
        <strain evidence="2">cv. Punajuju</strain>
        <tissue evidence="1">Leaves</tissue>
    </source>
</reference>
<gene>
    <name evidence="1" type="ORF">L2E82_13939</name>
</gene>
<reference evidence="2" key="1">
    <citation type="journal article" date="2022" name="Mol. Ecol. Resour.">
        <title>The genomes of chicory, endive, great burdock and yacon provide insights into Asteraceae palaeo-polyploidization history and plant inulin production.</title>
        <authorList>
            <person name="Fan W."/>
            <person name="Wang S."/>
            <person name="Wang H."/>
            <person name="Wang A."/>
            <person name="Jiang F."/>
            <person name="Liu H."/>
            <person name="Zhao H."/>
            <person name="Xu D."/>
            <person name="Zhang Y."/>
        </authorList>
    </citation>
    <scope>NUCLEOTIDE SEQUENCE [LARGE SCALE GENOMIC DNA]</scope>
    <source>
        <strain evidence="2">cv. Punajuju</strain>
    </source>
</reference>
<evidence type="ECO:0000313" key="2">
    <source>
        <dbReference type="Proteomes" id="UP001055811"/>
    </source>
</evidence>
<accession>A0ACB9EZ03</accession>
<evidence type="ECO:0000313" key="1">
    <source>
        <dbReference type="EMBL" id="KAI3763941.1"/>
    </source>
</evidence>
<organism evidence="1 2">
    <name type="scientific">Cichorium intybus</name>
    <name type="common">Chicory</name>
    <dbReference type="NCBI Taxonomy" id="13427"/>
    <lineage>
        <taxon>Eukaryota</taxon>
        <taxon>Viridiplantae</taxon>
        <taxon>Streptophyta</taxon>
        <taxon>Embryophyta</taxon>
        <taxon>Tracheophyta</taxon>
        <taxon>Spermatophyta</taxon>
        <taxon>Magnoliopsida</taxon>
        <taxon>eudicotyledons</taxon>
        <taxon>Gunneridae</taxon>
        <taxon>Pentapetalae</taxon>
        <taxon>asterids</taxon>
        <taxon>campanulids</taxon>
        <taxon>Asterales</taxon>
        <taxon>Asteraceae</taxon>
        <taxon>Cichorioideae</taxon>
        <taxon>Cichorieae</taxon>
        <taxon>Cichoriinae</taxon>
        <taxon>Cichorium</taxon>
    </lineage>
</organism>